<dbReference type="GO" id="GO:0005829">
    <property type="term" value="C:cytosol"/>
    <property type="evidence" value="ECO:0007669"/>
    <property type="project" value="TreeGrafter"/>
</dbReference>
<accession>A0A1F6CAQ4</accession>
<comment type="caution">
    <text evidence="9">The sequence shown here is derived from an EMBL/GenBank/DDBJ whole genome shotgun (WGS) entry which is preliminary data.</text>
</comment>
<evidence type="ECO:0000256" key="5">
    <source>
        <dbReference type="NCBIfam" id="TIGR00168"/>
    </source>
</evidence>
<keyword evidence="2 4" id="KW-0396">Initiation factor</keyword>
<dbReference type="InterPro" id="IPR001288">
    <property type="entry name" value="Translation_initiation_fac_3"/>
</dbReference>
<dbReference type="PANTHER" id="PTHR10938">
    <property type="entry name" value="TRANSLATION INITIATION FACTOR IF-3"/>
    <property type="match status" value="1"/>
</dbReference>
<organism evidence="9 10">
    <name type="scientific">Handelsmanbacteria sp. (strain RIFCSPLOWO2_12_FULL_64_10)</name>
    <dbReference type="NCBI Taxonomy" id="1817868"/>
    <lineage>
        <taxon>Bacteria</taxon>
        <taxon>Candidatus Handelsmaniibacteriota</taxon>
    </lineage>
</organism>
<feature type="domain" description="Translation initiation factor 3 C-terminal" evidence="7">
    <location>
        <begin position="90"/>
        <end position="174"/>
    </location>
</feature>
<proteinExistence type="inferred from homology"/>
<dbReference type="InterPro" id="IPR036787">
    <property type="entry name" value="T_IF-3_N_sf"/>
</dbReference>
<dbReference type="PANTHER" id="PTHR10938:SF0">
    <property type="entry name" value="TRANSLATION INITIATION FACTOR IF-3, MITOCHONDRIAL"/>
    <property type="match status" value="1"/>
</dbReference>
<comment type="similarity">
    <text evidence="1 4 6">Belongs to the IF-3 family.</text>
</comment>
<dbReference type="GO" id="GO:0043022">
    <property type="term" value="F:ribosome binding"/>
    <property type="evidence" value="ECO:0007669"/>
    <property type="project" value="TreeGrafter"/>
</dbReference>
<dbReference type="InterPro" id="IPR019814">
    <property type="entry name" value="Translation_initiation_fac_3_N"/>
</dbReference>
<dbReference type="InterPro" id="IPR036788">
    <property type="entry name" value="T_IF-3_C_sf"/>
</dbReference>
<feature type="domain" description="Translation initiation factor 3 N-terminal" evidence="8">
    <location>
        <begin position="15"/>
        <end position="83"/>
    </location>
</feature>
<sequence>MNRDRGGRDQDFTRVNHQIRIPQIRLIDQEGQQVGIVETRKALEMAEALNLDLVEVAPNSRPPVCRIMDYGKYKYEQSKKVRKRKPHGSKLKEVRLGLRTGDHDYHFLVRHAENFLQERNKVKVMITFHGRENAHREFGAEIMKRVQKDLEQVGVPEGPIRQEGRNMVMLMTPK</sequence>
<reference evidence="9 10" key="1">
    <citation type="journal article" date="2016" name="Nat. Commun.">
        <title>Thousands of microbial genomes shed light on interconnected biogeochemical processes in an aquifer system.</title>
        <authorList>
            <person name="Anantharaman K."/>
            <person name="Brown C.T."/>
            <person name="Hug L.A."/>
            <person name="Sharon I."/>
            <person name="Castelle C.J."/>
            <person name="Probst A.J."/>
            <person name="Thomas B.C."/>
            <person name="Singh A."/>
            <person name="Wilkins M.J."/>
            <person name="Karaoz U."/>
            <person name="Brodie E.L."/>
            <person name="Williams K.H."/>
            <person name="Hubbard S.S."/>
            <person name="Banfield J.F."/>
        </authorList>
    </citation>
    <scope>NUCLEOTIDE SEQUENCE [LARGE SCALE GENOMIC DNA]</scope>
    <source>
        <strain evidence="10">RIFCSPLOWO2_12_FULL_64_10</strain>
    </source>
</reference>
<dbReference type="EMBL" id="MFKF01000328">
    <property type="protein sequence ID" value="OGG46278.1"/>
    <property type="molecule type" value="Genomic_DNA"/>
</dbReference>
<dbReference type="HAMAP" id="MF_00080">
    <property type="entry name" value="IF_3"/>
    <property type="match status" value="1"/>
</dbReference>
<keyword evidence="4" id="KW-0963">Cytoplasm</keyword>
<dbReference type="GO" id="GO:0016020">
    <property type="term" value="C:membrane"/>
    <property type="evidence" value="ECO:0007669"/>
    <property type="project" value="TreeGrafter"/>
</dbReference>
<comment type="subcellular location">
    <subcellularLocation>
        <location evidence="4 6">Cytoplasm</location>
    </subcellularLocation>
</comment>
<evidence type="ECO:0000259" key="8">
    <source>
        <dbReference type="Pfam" id="PF05198"/>
    </source>
</evidence>
<dbReference type="GO" id="GO:0003743">
    <property type="term" value="F:translation initiation factor activity"/>
    <property type="evidence" value="ECO:0007669"/>
    <property type="project" value="UniProtKB-UniRule"/>
</dbReference>
<dbReference type="Pfam" id="PF00707">
    <property type="entry name" value="IF3_C"/>
    <property type="match status" value="1"/>
</dbReference>
<evidence type="ECO:0000256" key="3">
    <source>
        <dbReference type="ARBA" id="ARBA00022917"/>
    </source>
</evidence>
<evidence type="ECO:0000256" key="4">
    <source>
        <dbReference type="HAMAP-Rule" id="MF_00080"/>
    </source>
</evidence>
<evidence type="ECO:0000313" key="9">
    <source>
        <dbReference type="EMBL" id="OGG46278.1"/>
    </source>
</evidence>
<dbReference type="PROSITE" id="PS00938">
    <property type="entry name" value="IF3"/>
    <property type="match status" value="1"/>
</dbReference>
<evidence type="ECO:0000256" key="2">
    <source>
        <dbReference type="ARBA" id="ARBA00022540"/>
    </source>
</evidence>
<name>A0A1F6CAQ4_HANXR</name>
<dbReference type="FunFam" id="3.10.20.80:FF:000001">
    <property type="entry name" value="Translation initiation factor IF-3"/>
    <property type="match status" value="1"/>
</dbReference>
<gene>
    <name evidence="4" type="primary">infC</name>
    <name evidence="9" type="ORF">A3F84_07995</name>
</gene>
<evidence type="ECO:0000256" key="6">
    <source>
        <dbReference type="RuleBase" id="RU000646"/>
    </source>
</evidence>
<evidence type="ECO:0000259" key="7">
    <source>
        <dbReference type="Pfam" id="PF00707"/>
    </source>
</evidence>
<dbReference type="InterPro" id="IPR019815">
    <property type="entry name" value="Translation_initiation_fac_3_C"/>
</dbReference>
<dbReference type="SUPFAM" id="SSF54364">
    <property type="entry name" value="Translation initiation factor IF3, N-terminal domain"/>
    <property type="match status" value="1"/>
</dbReference>
<keyword evidence="3 4" id="KW-0648">Protein biosynthesis</keyword>
<dbReference type="Gene3D" id="3.10.20.80">
    <property type="entry name" value="Translation initiation factor 3 (IF-3), N-terminal domain"/>
    <property type="match status" value="1"/>
</dbReference>
<dbReference type="AlphaFoldDB" id="A0A1F6CAQ4"/>
<dbReference type="NCBIfam" id="TIGR00168">
    <property type="entry name" value="infC"/>
    <property type="match status" value="1"/>
</dbReference>
<protein>
    <recommendedName>
        <fullName evidence="4 5">Translation initiation factor IF-3</fullName>
    </recommendedName>
</protein>
<dbReference type="Proteomes" id="UP000178606">
    <property type="component" value="Unassembled WGS sequence"/>
</dbReference>
<evidence type="ECO:0000256" key="1">
    <source>
        <dbReference type="ARBA" id="ARBA00005439"/>
    </source>
</evidence>
<dbReference type="Gene3D" id="3.30.110.10">
    <property type="entry name" value="Translation initiation factor 3 (IF-3), C-terminal domain"/>
    <property type="match status" value="1"/>
</dbReference>
<dbReference type="SUPFAM" id="SSF55200">
    <property type="entry name" value="Translation initiation factor IF3, C-terminal domain"/>
    <property type="match status" value="1"/>
</dbReference>
<dbReference type="Pfam" id="PF05198">
    <property type="entry name" value="IF3_N"/>
    <property type="match status" value="1"/>
</dbReference>
<dbReference type="GO" id="GO:0032790">
    <property type="term" value="P:ribosome disassembly"/>
    <property type="evidence" value="ECO:0007669"/>
    <property type="project" value="TreeGrafter"/>
</dbReference>
<comment type="subunit">
    <text evidence="4 6">Monomer.</text>
</comment>
<evidence type="ECO:0000313" key="10">
    <source>
        <dbReference type="Proteomes" id="UP000178606"/>
    </source>
</evidence>
<dbReference type="InterPro" id="IPR019813">
    <property type="entry name" value="Translation_initiation_fac3_CS"/>
</dbReference>
<comment type="function">
    <text evidence="4 6">IF-3 binds to the 30S ribosomal subunit and shifts the equilibrium between 70S ribosomes and their 50S and 30S subunits in favor of the free subunits, thus enhancing the availability of 30S subunits on which protein synthesis initiation begins.</text>
</comment>